<evidence type="ECO:0000256" key="5">
    <source>
        <dbReference type="ARBA" id="ARBA00022764"/>
    </source>
</evidence>
<evidence type="ECO:0000256" key="4">
    <source>
        <dbReference type="ARBA" id="ARBA00022723"/>
    </source>
</evidence>
<evidence type="ECO:0000313" key="12">
    <source>
        <dbReference type="Proteomes" id="UP001629246"/>
    </source>
</evidence>
<keyword evidence="12" id="KW-1185">Reference proteome</keyword>
<dbReference type="Gene3D" id="1.10.760.10">
    <property type="entry name" value="Cytochrome c-like domain"/>
    <property type="match status" value="2"/>
</dbReference>
<dbReference type="PANTHER" id="PTHR33751">
    <property type="entry name" value="CBB3-TYPE CYTOCHROME C OXIDASE SUBUNIT FIXP"/>
    <property type="match status" value="1"/>
</dbReference>
<proteinExistence type="predicted"/>
<keyword evidence="5" id="KW-0574">Periplasm</keyword>
<feature type="domain" description="Cytochrome c" evidence="10">
    <location>
        <begin position="134"/>
        <end position="222"/>
    </location>
</feature>
<name>A0ABW9AG77_9BURK</name>
<dbReference type="EMBL" id="JAQQFM010000015">
    <property type="protein sequence ID" value="MFL9927400.1"/>
    <property type="molecule type" value="Genomic_DNA"/>
</dbReference>
<evidence type="ECO:0000259" key="10">
    <source>
        <dbReference type="PROSITE" id="PS51007"/>
    </source>
</evidence>
<feature type="chain" id="PRO_5045695773" evidence="9">
    <location>
        <begin position="26"/>
        <end position="222"/>
    </location>
</feature>
<dbReference type="RefSeq" id="WP_408160645.1">
    <property type="nucleotide sequence ID" value="NZ_JAQQFM010000015.1"/>
</dbReference>
<comment type="caution">
    <text evidence="11">The sequence shown here is derived from an EMBL/GenBank/DDBJ whole genome shotgun (WGS) entry which is preliminary data.</text>
</comment>
<keyword evidence="6" id="KW-0249">Electron transport</keyword>
<dbReference type="PANTHER" id="PTHR33751:SF9">
    <property type="entry name" value="CYTOCHROME C4"/>
    <property type="match status" value="1"/>
</dbReference>
<accession>A0ABW9AG77</accession>
<evidence type="ECO:0000256" key="2">
    <source>
        <dbReference type="ARBA" id="ARBA00022448"/>
    </source>
</evidence>
<evidence type="ECO:0000256" key="7">
    <source>
        <dbReference type="ARBA" id="ARBA00023004"/>
    </source>
</evidence>
<keyword evidence="3 8" id="KW-0349">Heme</keyword>
<feature type="signal peptide" evidence="9">
    <location>
        <begin position="1"/>
        <end position="25"/>
    </location>
</feature>
<dbReference type="InterPro" id="IPR050597">
    <property type="entry name" value="Cytochrome_c_Oxidase_Subunit"/>
</dbReference>
<dbReference type="InterPro" id="IPR036909">
    <property type="entry name" value="Cyt_c-like_dom_sf"/>
</dbReference>
<dbReference type="InterPro" id="IPR024167">
    <property type="entry name" value="Cytochrome_c4-like"/>
</dbReference>
<dbReference type="SUPFAM" id="SSF46626">
    <property type="entry name" value="Cytochrome c"/>
    <property type="match status" value="2"/>
</dbReference>
<feature type="domain" description="Cytochrome c" evidence="10">
    <location>
        <begin position="37"/>
        <end position="124"/>
    </location>
</feature>
<evidence type="ECO:0000256" key="1">
    <source>
        <dbReference type="ARBA" id="ARBA00004418"/>
    </source>
</evidence>
<reference evidence="11 12" key="1">
    <citation type="journal article" date="2024" name="Chem. Sci.">
        <title>Discovery of megapolipeptins by genome mining of a Burkholderiales bacteria collection.</title>
        <authorList>
            <person name="Paulo B.S."/>
            <person name="Recchia M.J.J."/>
            <person name="Lee S."/>
            <person name="Fergusson C.H."/>
            <person name="Romanowski S.B."/>
            <person name="Hernandez A."/>
            <person name="Krull N."/>
            <person name="Liu D.Y."/>
            <person name="Cavanagh H."/>
            <person name="Bos A."/>
            <person name="Gray C.A."/>
            <person name="Murphy B.T."/>
            <person name="Linington R.G."/>
            <person name="Eustaquio A.S."/>
        </authorList>
    </citation>
    <scope>NUCLEOTIDE SEQUENCE [LARGE SCALE GENOMIC DNA]</scope>
    <source>
        <strain evidence="11 12">RL21-008-BIB-A</strain>
    </source>
</reference>
<dbReference type="PIRSF" id="PIRSF000005">
    <property type="entry name" value="Cytochrome_c4"/>
    <property type="match status" value="1"/>
</dbReference>
<sequence>MNRAFSPIVQSVFIALLAVSSLAYAAEEKKAEVVAKADPAKGETLYTNGDSARNIVACVSCHGAAGNSTITQNPKLAGQHEAYIAKQLTNFRSPDRNNPIMTPQAKALSDEDIKNLAAYLSTQSPKPGAAKSKETLDLGKQIYRGGIASKNVPACAGCHSPNGAGIPAQYPRLAGQHQDYTVAELTNFRNGTRKNGVQMTTIAERLSDKEIKAVADYIAGLK</sequence>
<evidence type="ECO:0000256" key="9">
    <source>
        <dbReference type="SAM" id="SignalP"/>
    </source>
</evidence>
<comment type="subcellular location">
    <subcellularLocation>
        <location evidence="1">Periplasm</location>
    </subcellularLocation>
</comment>
<protein>
    <submittedName>
        <fullName evidence="11">C-type cytochrome</fullName>
    </submittedName>
</protein>
<keyword evidence="7 8" id="KW-0408">Iron</keyword>
<gene>
    <name evidence="11" type="ORF">PQR62_24210</name>
</gene>
<organism evidence="11 12">
    <name type="scientific">Herbaspirillum lusitanum</name>
    <dbReference type="NCBI Taxonomy" id="213312"/>
    <lineage>
        <taxon>Bacteria</taxon>
        <taxon>Pseudomonadati</taxon>
        <taxon>Pseudomonadota</taxon>
        <taxon>Betaproteobacteria</taxon>
        <taxon>Burkholderiales</taxon>
        <taxon>Oxalobacteraceae</taxon>
        <taxon>Herbaspirillum</taxon>
    </lineage>
</organism>
<evidence type="ECO:0000256" key="6">
    <source>
        <dbReference type="ARBA" id="ARBA00022982"/>
    </source>
</evidence>
<evidence type="ECO:0000313" key="11">
    <source>
        <dbReference type="EMBL" id="MFL9927400.1"/>
    </source>
</evidence>
<dbReference type="Proteomes" id="UP001629246">
    <property type="component" value="Unassembled WGS sequence"/>
</dbReference>
<dbReference type="InterPro" id="IPR009056">
    <property type="entry name" value="Cyt_c-like_dom"/>
</dbReference>
<evidence type="ECO:0000256" key="3">
    <source>
        <dbReference type="ARBA" id="ARBA00022617"/>
    </source>
</evidence>
<keyword evidence="9" id="KW-0732">Signal</keyword>
<evidence type="ECO:0000256" key="8">
    <source>
        <dbReference type="PROSITE-ProRule" id="PRU00433"/>
    </source>
</evidence>
<dbReference type="PROSITE" id="PS51007">
    <property type="entry name" value="CYTC"/>
    <property type="match status" value="2"/>
</dbReference>
<dbReference type="Pfam" id="PF00034">
    <property type="entry name" value="Cytochrom_C"/>
    <property type="match status" value="2"/>
</dbReference>
<keyword evidence="4 8" id="KW-0479">Metal-binding</keyword>
<keyword evidence="2" id="KW-0813">Transport</keyword>